<evidence type="ECO:0000256" key="1">
    <source>
        <dbReference type="ARBA" id="ARBA00001947"/>
    </source>
</evidence>
<comment type="cofactor">
    <cofactor evidence="1">
        <name>Zn(2+)</name>
        <dbReference type="ChEBI" id="CHEBI:29105"/>
    </cofactor>
</comment>
<dbReference type="AlphaFoldDB" id="A0A942E3Y4"/>
<organism evidence="5 6">
    <name type="scientific">Pseudaminobacter soli</name>
    <name type="common">ex Zhang et al. 2022</name>
    <dbReference type="NCBI Taxonomy" id="2831468"/>
    <lineage>
        <taxon>Bacteria</taxon>
        <taxon>Pseudomonadati</taxon>
        <taxon>Pseudomonadota</taxon>
        <taxon>Alphaproteobacteria</taxon>
        <taxon>Hyphomicrobiales</taxon>
        <taxon>Phyllobacteriaceae</taxon>
        <taxon>Pseudaminobacter</taxon>
    </lineage>
</organism>
<evidence type="ECO:0000313" key="6">
    <source>
        <dbReference type="Proteomes" id="UP000680348"/>
    </source>
</evidence>
<dbReference type="PANTHER" id="PTHR37418">
    <property type="entry name" value="3-KETO-5-AMINOHEXANOATE CLEAVAGE ENZYME-RELATED"/>
    <property type="match status" value="1"/>
</dbReference>
<reference evidence="5" key="1">
    <citation type="submission" date="2021-04" db="EMBL/GenBank/DDBJ databases">
        <title>Pseudaminobacter soli sp. nov., isolated from paddy soil contaminated by heavy metals.</title>
        <authorList>
            <person name="Zhang K."/>
        </authorList>
    </citation>
    <scope>NUCLEOTIDE SEQUENCE</scope>
    <source>
        <strain evidence="5">19-2017</strain>
    </source>
</reference>
<protein>
    <submittedName>
        <fullName evidence="5">3-keto-5-aminohexanoate cleavage protein</fullName>
    </submittedName>
</protein>
<dbReference type="RefSeq" id="WP_188255697.1">
    <property type="nucleotide sequence ID" value="NZ_JABVCF010000008.1"/>
</dbReference>
<keyword evidence="6" id="KW-1185">Reference proteome</keyword>
<dbReference type="Gene3D" id="3.20.20.70">
    <property type="entry name" value="Aldolase class I"/>
    <property type="match status" value="1"/>
</dbReference>
<dbReference type="InterPro" id="IPR013785">
    <property type="entry name" value="Aldolase_TIM"/>
</dbReference>
<evidence type="ECO:0000256" key="3">
    <source>
        <dbReference type="ARBA" id="ARBA00022723"/>
    </source>
</evidence>
<dbReference type="PANTHER" id="PTHR37418:SF2">
    <property type="entry name" value="3-KETO-5-AMINOHEXANOATE CLEAVAGE ENZYME"/>
    <property type="match status" value="1"/>
</dbReference>
<accession>A0A942E3Y4</accession>
<evidence type="ECO:0000256" key="4">
    <source>
        <dbReference type="ARBA" id="ARBA00022833"/>
    </source>
</evidence>
<name>A0A942E3Y4_9HYPH</name>
<dbReference type="GO" id="GO:0046872">
    <property type="term" value="F:metal ion binding"/>
    <property type="evidence" value="ECO:0007669"/>
    <property type="project" value="UniProtKB-KW"/>
</dbReference>
<keyword evidence="4" id="KW-0862">Zinc</keyword>
<dbReference type="Pfam" id="PF05853">
    <property type="entry name" value="BKACE"/>
    <property type="match status" value="1"/>
</dbReference>
<proteinExistence type="predicted"/>
<evidence type="ECO:0000313" key="5">
    <source>
        <dbReference type="EMBL" id="MBS3650145.1"/>
    </source>
</evidence>
<dbReference type="EMBL" id="JAGWCR010000008">
    <property type="protein sequence ID" value="MBS3650145.1"/>
    <property type="molecule type" value="Genomic_DNA"/>
</dbReference>
<comment type="caution">
    <text evidence="5">The sequence shown here is derived from an EMBL/GenBank/DDBJ whole genome shotgun (WGS) entry which is preliminary data.</text>
</comment>
<keyword evidence="2" id="KW-0808">Transferase</keyword>
<sequence>MTQSKGGRKVIITCAVTGSVHTPSMSPYLPVTPDQIAEEAIAAAEAGAAILHLHARNPEDGRPSADPAVFRRFLPRIKQATDAVVNISTGGSSLMTLDDRLAAATQAQPEMCSLNMGSMNFGLFPMLDRPREWKHAWEAQLLEATRSTLFKNTFADIEGILERLGKGFGTRFEFECYDVGHLYSLAHFRDRGLVEGPFFIQFVLGILGGIGADPENLDHMKRIADKLFGDDYRFSVLAAGRAQMPLITMAAAMGGNVRVGLEDSLYDGRELARSNADQVRRIRSILESLSLEVATPAEAREMLALKGADRVAF</sequence>
<dbReference type="InterPro" id="IPR008567">
    <property type="entry name" value="BKACE"/>
</dbReference>
<keyword evidence="3" id="KW-0479">Metal-binding</keyword>
<gene>
    <name evidence="5" type="ORF">KEU06_16145</name>
</gene>
<dbReference type="Proteomes" id="UP000680348">
    <property type="component" value="Unassembled WGS sequence"/>
</dbReference>
<evidence type="ECO:0000256" key="2">
    <source>
        <dbReference type="ARBA" id="ARBA00022679"/>
    </source>
</evidence>
<dbReference type="GO" id="GO:0043720">
    <property type="term" value="F:3-keto-5-aminohexanoate cleavage activity"/>
    <property type="evidence" value="ECO:0007669"/>
    <property type="project" value="InterPro"/>
</dbReference>